<evidence type="ECO:0000313" key="1">
    <source>
        <dbReference type="EMBL" id="RNA23091.1"/>
    </source>
</evidence>
<comment type="caution">
    <text evidence="1">The sequence shown here is derived from an EMBL/GenBank/DDBJ whole genome shotgun (WGS) entry which is preliminary data.</text>
</comment>
<sequence>MANFEISISINQSILNQQKSKARKKLKKSEPKGFKGLYASFSFRHFKFFYLFYLNNLIKYHSKITFNRYLEVEYQSKISYQFREIIMRLKKTDKSLLYTFLNNNIPFYYLSNNFTEKIIEKKFNHYKINLFNTRSTKTSLFDSLREIKKKSYILWSNLLNGLTSKKSQFDLSVLLK</sequence>
<accession>A0A3M7RHQ7</accession>
<dbReference type="Proteomes" id="UP000276133">
    <property type="component" value="Unassembled WGS sequence"/>
</dbReference>
<reference evidence="1 2" key="1">
    <citation type="journal article" date="2018" name="Sci. Rep.">
        <title>Genomic signatures of local adaptation to the degree of environmental predictability in rotifers.</title>
        <authorList>
            <person name="Franch-Gras L."/>
            <person name="Hahn C."/>
            <person name="Garcia-Roger E.M."/>
            <person name="Carmona M.J."/>
            <person name="Serra M."/>
            <person name="Gomez A."/>
        </authorList>
    </citation>
    <scope>NUCLEOTIDE SEQUENCE [LARGE SCALE GENOMIC DNA]</scope>
    <source>
        <strain evidence="1">HYR1</strain>
    </source>
</reference>
<proteinExistence type="predicted"/>
<keyword evidence="2" id="KW-1185">Reference proteome</keyword>
<evidence type="ECO:0000313" key="2">
    <source>
        <dbReference type="Proteomes" id="UP000276133"/>
    </source>
</evidence>
<gene>
    <name evidence="1" type="ORF">BpHYR1_040595</name>
</gene>
<organism evidence="1 2">
    <name type="scientific">Brachionus plicatilis</name>
    <name type="common">Marine rotifer</name>
    <name type="synonym">Brachionus muelleri</name>
    <dbReference type="NCBI Taxonomy" id="10195"/>
    <lineage>
        <taxon>Eukaryota</taxon>
        <taxon>Metazoa</taxon>
        <taxon>Spiralia</taxon>
        <taxon>Gnathifera</taxon>
        <taxon>Rotifera</taxon>
        <taxon>Eurotatoria</taxon>
        <taxon>Monogononta</taxon>
        <taxon>Pseudotrocha</taxon>
        <taxon>Ploima</taxon>
        <taxon>Brachionidae</taxon>
        <taxon>Brachionus</taxon>
    </lineage>
</organism>
<dbReference type="AlphaFoldDB" id="A0A3M7RHQ7"/>
<name>A0A3M7RHQ7_BRAPC</name>
<dbReference type="EMBL" id="REGN01003353">
    <property type="protein sequence ID" value="RNA23091.1"/>
    <property type="molecule type" value="Genomic_DNA"/>
</dbReference>
<protein>
    <submittedName>
        <fullName evidence="1">Uncharacterized protein</fullName>
    </submittedName>
</protein>